<dbReference type="InterPro" id="IPR052159">
    <property type="entry name" value="Competence_DNA_uptake"/>
</dbReference>
<feature type="transmembrane region" description="Helical" evidence="6">
    <location>
        <begin position="295"/>
        <end position="314"/>
    </location>
</feature>
<keyword evidence="5 6" id="KW-0472">Membrane</keyword>
<protein>
    <submittedName>
        <fullName evidence="8">DNA internalization-related competence protein ComEC</fullName>
    </submittedName>
</protein>
<evidence type="ECO:0000256" key="5">
    <source>
        <dbReference type="ARBA" id="ARBA00023136"/>
    </source>
</evidence>
<dbReference type="Pfam" id="PF13567">
    <property type="entry name" value="DUF4131"/>
    <property type="match status" value="1"/>
</dbReference>
<sequence length="777" mass="87274">MKRPLCLIALIITALIYLYLELFVSDDLYDHSDAGDGNFLQIEGYVDRKEYRVDYLGEVSPVIYIIPCNRNNLGKNKYIQCYMSNEDYIEPAIGQLVKVAGRKKTFESGRNPGEFDSRLYYSTLKIAYRITKARIEGVGGNKDIFQEGLYRIKYRLESVLDRCLSNEDAAVMKGVILGDKAFMDEDTKRLYKDAGIIHIMAVSGLHISILGMGLYKLLRKIRFPIIPASVLPIAFMYIYGQMCGMSASSVRAIVMFGIRLLAPVLGRTYDLLSALSLAEIMLLIEQPLYLYNSGFLFSFGAILGVTIVAPGIKLKFFSDVLVRMGLLPESEKTGTGSYKMKFADEKVTERELVCEHVLNAFRSGIGIALATLPVYCMYYYTYPIHSLFLNLIVIPVVGILMIIGIITMSFGAVLVFLGAGDIHLLGLPVRMILLFYRFLCSSTVITRRMTWYMGHSGGLRVLVYIVVIGLFVYASFQNKRYCKLLIGAAIIILTFHIGPQLNISMIDVGQGDGIVISSGGRNVLIDGGSTSKKNVGKYQIIPFLKYKGIGSLDAIVLTHEDEDHLSGIMDILDDMEKGGIYVKKLILPEVNETCRGDNYHRLENRAEELKIPVFYINTGERFRIGKTEFLCINPELNMKVEGANAYSTVLFMKHGNFTALLTGDCEQEGQDNIKRVIHNNPDIFNNIDLLKVAHHGSKYTTDTEFLEMIKPRIALISCGEDNRYGHPHSEVLERLADIGTIIYRTDISGEIEVNVIDGGERLKISEFIKYEDARNRH</sequence>
<dbReference type="eggNOG" id="COG0658">
    <property type="taxonomic scope" value="Bacteria"/>
</dbReference>
<dbReference type="KEGG" id="bpb:bpr_I1802"/>
<feature type="transmembrane region" description="Helical" evidence="6">
    <location>
        <begin position="424"/>
        <end position="445"/>
    </location>
</feature>
<dbReference type="InterPro" id="IPR004477">
    <property type="entry name" value="ComEC_N"/>
</dbReference>
<evidence type="ECO:0000313" key="8">
    <source>
        <dbReference type="EMBL" id="ADL34538.1"/>
    </source>
</evidence>
<dbReference type="InterPro" id="IPR001279">
    <property type="entry name" value="Metallo-B-lactamas"/>
</dbReference>
<dbReference type="Proteomes" id="UP000001299">
    <property type="component" value="Chromosome 1"/>
</dbReference>
<dbReference type="NCBIfam" id="TIGR00360">
    <property type="entry name" value="ComEC_N-term"/>
    <property type="match status" value="1"/>
</dbReference>
<comment type="subcellular location">
    <subcellularLocation>
        <location evidence="1">Cell membrane</location>
        <topology evidence="1">Multi-pass membrane protein</topology>
    </subcellularLocation>
</comment>
<feature type="transmembrane region" description="Helical" evidence="6">
    <location>
        <begin position="221"/>
        <end position="239"/>
    </location>
</feature>
<keyword evidence="2" id="KW-1003">Cell membrane</keyword>
<gene>
    <name evidence="8" type="primary">comEC</name>
    <name evidence="8" type="ordered locus">bpr_I1802</name>
</gene>
<evidence type="ECO:0000256" key="4">
    <source>
        <dbReference type="ARBA" id="ARBA00022989"/>
    </source>
</evidence>
<reference evidence="8 9" key="1">
    <citation type="journal article" date="2010" name="PLoS ONE">
        <title>The glycobiome of the rumen bacterium Butyrivibrio proteoclasticus B316(T) highlights adaptation to a polysaccharide-rich environment.</title>
        <authorList>
            <person name="Kelly W.J."/>
            <person name="Leahy S.C."/>
            <person name="Altermann E."/>
            <person name="Yeoman C.J."/>
            <person name="Dunne J.C."/>
            <person name="Kong Z."/>
            <person name="Pacheco D.M."/>
            <person name="Li D."/>
            <person name="Noel S.J."/>
            <person name="Moon C.D."/>
            <person name="Cookson A.L."/>
            <person name="Attwood G.T."/>
        </authorList>
    </citation>
    <scope>NUCLEOTIDE SEQUENCE [LARGE SCALE GENOMIC DNA]</scope>
    <source>
        <strain evidence="9">ATCC 51982 / DSM 14932 / B316</strain>
    </source>
</reference>
<evidence type="ECO:0000259" key="7">
    <source>
        <dbReference type="SMART" id="SM00849"/>
    </source>
</evidence>
<dbReference type="PANTHER" id="PTHR30619:SF1">
    <property type="entry name" value="RECOMBINATION PROTEIN 2"/>
    <property type="match status" value="1"/>
</dbReference>
<dbReference type="eggNOG" id="COG2333">
    <property type="taxonomic scope" value="Bacteria"/>
</dbReference>
<feature type="domain" description="Metallo-beta-lactamase" evidence="7">
    <location>
        <begin position="510"/>
        <end position="720"/>
    </location>
</feature>
<accession>E0RVB9</accession>
<feature type="transmembrane region" description="Helical" evidence="6">
    <location>
        <begin position="360"/>
        <end position="380"/>
    </location>
</feature>
<dbReference type="InterPro" id="IPR004797">
    <property type="entry name" value="Competence_ComEC/Rec2"/>
</dbReference>
<feature type="transmembrane region" description="Helical" evidence="6">
    <location>
        <begin position="457"/>
        <end position="474"/>
    </location>
</feature>
<name>E0RVB9_BUTPB</name>
<evidence type="ECO:0000256" key="6">
    <source>
        <dbReference type="SAM" id="Phobius"/>
    </source>
</evidence>
<keyword evidence="4 6" id="KW-1133">Transmembrane helix</keyword>
<dbReference type="Pfam" id="PF00753">
    <property type="entry name" value="Lactamase_B"/>
    <property type="match status" value="1"/>
</dbReference>
<dbReference type="NCBIfam" id="TIGR00361">
    <property type="entry name" value="ComEC_Rec2"/>
    <property type="match status" value="1"/>
</dbReference>
<dbReference type="InterPro" id="IPR035681">
    <property type="entry name" value="ComA-like_MBL"/>
</dbReference>
<dbReference type="STRING" id="515622.bpr_I1802"/>
<proteinExistence type="predicted"/>
<feature type="transmembrane region" description="Helical" evidence="6">
    <location>
        <begin position="392"/>
        <end position="417"/>
    </location>
</feature>
<keyword evidence="9" id="KW-1185">Reference proteome</keyword>
<dbReference type="GO" id="GO:0005886">
    <property type="term" value="C:plasma membrane"/>
    <property type="evidence" value="ECO:0007669"/>
    <property type="project" value="UniProtKB-SubCell"/>
</dbReference>
<dbReference type="Pfam" id="PF03772">
    <property type="entry name" value="Competence"/>
    <property type="match status" value="1"/>
</dbReference>
<dbReference type="EMBL" id="CP001810">
    <property type="protein sequence ID" value="ADL34538.1"/>
    <property type="molecule type" value="Genomic_DNA"/>
</dbReference>
<dbReference type="Gene3D" id="3.60.15.10">
    <property type="entry name" value="Ribonuclease Z/Hydroxyacylglutathione hydrolase-like"/>
    <property type="match status" value="1"/>
</dbReference>
<dbReference type="GO" id="GO:0030420">
    <property type="term" value="P:establishment of competence for transformation"/>
    <property type="evidence" value="ECO:0007669"/>
    <property type="project" value="InterPro"/>
</dbReference>
<dbReference type="HOGENOM" id="CLU_010363_2_2_9"/>
<feature type="transmembrane region" description="Helical" evidence="6">
    <location>
        <begin position="195"/>
        <end position="214"/>
    </location>
</feature>
<dbReference type="InterPro" id="IPR025405">
    <property type="entry name" value="DUF4131"/>
</dbReference>
<keyword evidence="3 6" id="KW-0812">Transmembrane</keyword>
<evidence type="ECO:0000256" key="2">
    <source>
        <dbReference type="ARBA" id="ARBA00022475"/>
    </source>
</evidence>
<dbReference type="SMART" id="SM00849">
    <property type="entry name" value="Lactamase_B"/>
    <property type="match status" value="1"/>
</dbReference>
<evidence type="ECO:0000256" key="1">
    <source>
        <dbReference type="ARBA" id="ARBA00004651"/>
    </source>
</evidence>
<dbReference type="InterPro" id="IPR036866">
    <property type="entry name" value="RibonucZ/Hydroxyglut_hydro"/>
</dbReference>
<evidence type="ECO:0000256" key="3">
    <source>
        <dbReference type="ARBA" id="ARBA00022692"/>
    </source>
</evidence>
<dbReference type="PANTHER" id="PTHR30619">
    <property type="entry name" value="DNA INTERNALIZATION/COMPETENCE PROTEIN COMEC/REC2"/>
    <property type="match status" value="1"/>
</dbReference>
<evidence type="ECO:0000313" key="9">
    <source>
        <dbReference type="Proteomes" id="UP000001299"/>
    </source>
</evidence>
<organism evidence="8 9">
    <name type="scientific">Butyrivibrio proteoclasticus (strain ATCC 51982 / DSM 14932 / B316)</name>
    <name type="common">Clostridium proteoclasticum</name>
    <dbReference type="NCBI Taxonomy" id="515622"/>
    <lineage>
        <taxon>Bacteria</taxon>
        <taxon>Bacillati</taxon>
        <taxon>Bacillota</taxon>
        <taxon>Clostridia</taxon>
        <taxon>Lachnospirales</taxon>
        <taxon>Lachnospiraceae</taxon>
        <taxon>Butyrivibrio</taxon>
    </lineage>
</organism>
<dbReference type="RefSeq" id="WP_013281192.1">
    <property type="nucleotide sequence ID" value="NC_014387.1"/>
</dbReference>
<dbReference type="SUPFAM" id="SSF56281">
    <property type="entry name" value="Metallo-hydrolase/oxidoreductase"/>
    <property type="match status" value="1"/>
</dbReference>
<dbReference type="CDD" id="cd07731">
    <property type="entry name" value="ComA-like_MBL-fold"/>
    <property type="match status" value="1"/>
</dbReference>
<dbReference type="AlphaFoldDB" id="E0RVB9"/>